<accession>A0A1Y1VB92</accession>
<evidence type="ECO:0000256" key="2">
    <source>
        <dbReference type="PROSITE-ProRule" id="PRU00261"/>
    </source>
</evidence>
<evidence type="ECO:0000313" key="4">
    <source>
        <dbReference type="EMBL" id="ORX51821.1"/>
    </source>
</evidence>
<sequence length="120" mass="13688">MVIFSKDTFDSDIFKKLKDEMNNSDVFEKLKNEMSSYNINYKNNKLNTKSTTIKKTTSLKKTTTKKSNSSPTILSSDICGSYSDGIYICKNNRCCSKYGYCGTTNAHCSTGCNPNYRKYW</sequence>
<organism evidence="4 5">
    <name type="scientific">Piromyces finnis</name>
    <dbReference type="NCBI Taxonomy" id="1754191"/>
    <lineage>
        <taxon>Eukaryota</taxon>
        <taxon>Fungi</taxon>
        <taxon>Fungi incertae sedis</taxon>
        <taxon>Chytridiomycota</taxon>
        <taxon>Chytridiomycota incertae sedis</taxon>
        <taxon>Neocallimastigomycetes</taxon>
        <taxon>Neocallimastigales</taxon>
        <taxon>Neocallimastigaceae</taxon>
        <taxon>Piromyces</taxon>
    </lineage>
</organism>
<evidence type="ECO:0000259" key="3">
    <source>
        <dbReference type="PROSITE" id="PS50941"/>
    </source>
</evidence>
<dbReference type="Proteomes" id="UP000193719">
    <property type="component" value="Unassembled WGS sequence"/>
</dbReference>
<dbReference type="InterPro" id="IPR001002">
    <property type="entry name" value="Chitin-bd_1"/>
</dbReference>
<keyword evidence="2" id="KW-1015">Disulfide bond</keyword>
<feature type="disulfide bond" evidence="2">
    <location>
        <begin position="94"/>
        <end position="108"/>
    </location>
</feature>
<dbReference type="AlphaFoldDB" id="A0A1Y1VB92"/>
<dbReference type="Pfam" id="PF00187">
    <property type="entry name" value="Chitin_bind_1"/>
    <property type="match status" value="1"/>
</dbReference>
<comment type="caution">
    <text evidence="2">Lacks conserved residue(s) required for the propagation of feature annotation.</text>
</comment>
<dbReference type="InterPro" id="IPR036861">
    <property type="entry name" value="Endochitinase-like_sf"/>
</dbReference>
<proteinExistence type="predicted"/>
<dbReference type="EMBL" id="MCFH01000017">
    <property type="protein sequence ID" value="ORX51821.1"/>
    <property type="molecule type" value="Genomic_DNA"/>
</dbReference>
<keyword evidence="5" id="KW-1185">Reference proteome</keyword>
<dbReference type="SMART" id="SM00270">
    <property type="entry name" value="ChtBD1"/>
    <property type="match status" value="1"/>
</dbReference>
<protein>
    <recommendedName>
        <fullName evidence="3">Chitin-binding type-1 domain-containing protein</fullName>
    </recommendedName>
</protein>
<reference evidence="4 5" key="1">
    <citation type="submission" date="2016-08" db="EMBL/GenBank/DDBJ databases">
        <title>Genomes of anaerobic fungi encode conserved fungal cellulosomes for biomass hydrolysis.</title>
        <authorList>
            <consortium name="DOE Joint Genome Institute"/>
            <person name="Haitjema C.H."/>
            <person name="Gilmore S.P."/>
            <person name="Henske J.K."/>
            <person name="Solomon K.V."/>
            <person name="De Groot R."/>
            <person name="Kuo A."/>
            <person name="Mondo S.J."/>
            <person name="Salamov A.A."/>
            <person name="Labutti K."/>
            <person name="Zhao Z."/>
            <person name="Chiniquy J."/>
            <person name="Barry K."/>
            <person name="Brewer H.M."/>
            <person name="Purvine S.O."/>
            <person name="Wright A.T."/>
            <person name="Boxma B."/>
            <person name="Van Alen T."/>
            <person name="Hackstein J.H."/>
            <person name="Baker S.E."/>
            <person name="Grigoriev I.V."/>
            <person name="O'Malley M.A."/>
        </authorList>
    </citation>
    <scope>NUCLEOTIDE SEQUENCE [LARGE SCALE GENOMIC DNA]</scope>
    <source>
        <strain evidence="5">finn</strain>
    </source>
</reference>
<dbReference type="STRING" id="1754191.A0A1Y1VB92"/>
<dbReference type="Gene3D" id="3.30.60.10">
    <property type="entry name" value="Endochitinase-like"/>
    <property type="match status" value="1"/>
</dbReference>
<name>A0A1Y1VB92_9FUNG</name>
<reference evidence="4 5" key="2">
    <citation type="submission" date="2016-08" db="EMBL/GenBank/DDBJ databases">
        <title>Pervasive Adenine N6-methylation of Active Genes in Fungi.</title>
        <authorList>
            <consortium name="DOE Joint Genome Institute"/>
            <person name="Mondo S.J."/>
            <person name="Dannebaum R.O."/>
            <person name="Kuo R.C."/>
            <person name="Labutti K."/>
            <person name="Haridas S."/>
            <person name="Kuo A."/>
            <person name="Salamov A."/>
            <person name="Ahrendt S.R."/>
            <person name="Lipzen A."/>
            <person name="Sullivan W."/>
            <person name="Andreopoulos W.B."/>
            <person name="Clum A."/>
            <person name="Lindquist E."/>
            <person name="Daum C."/>
            <person name="Ramamoorthy G.K."/>
            <person name="Gryganskyi A."/>
            <person name="Culley D."/>
            <person name="Magnuson J.K."/>
            <person name="James T.Y."/>
            <person name="O'Malley M.A."/>
            <person name="Stajich J.E."/>
            <person name="Spatafora J.W."/>
            <person name="Visel A."/>
            <person name="Grigoriev I.V."/>
        </authorList>
    </citation>
    <scope>NUCLEOTIDE SEQUENCE [LARGE SCALE GENOMIC DNA]</scope>
    <source>
        <strain evidence="5">finn</strain>
    </source>
</reference>
<feature type="disulfide bond" evidence="2">
    <location>
        <begin position="89"/>
        <end position="101"/>
    </location>
</feature>
<evidence type="ECO:0000256" key="1">
    <source>
        <dbReference type="ARBA" id="ARBA00022669"/>
    </source>
</evidence>
<keyword evidence="1 2" id="KW-0147">Chitin-binding</keyword>
<comment type="caution">
    <text evidence="4">The sequence shown here is derived from an EMBL/GenBank/DDBJ whole genome shotgun (WGS) entry which is preliminary data.</text>
</comment>
<evidence type="ECO:0000313" key="5">
    <source>
        <dbReference type="Proteomes" id="UP000193719"/>
    </source>
</evidence>
<dbReference type="PROSITE" id="PS50941">
    <property type="entry name" value="CHIT_BIND_I_2"/>
    <property type="match status" value="1"/>
</dbReference>
<dbReference type="GO" id="GO:0008061">
    <property type="term" value="F:chitin binding"/>
    <property type="evidence" value="ECO:0007669"/>
    <property type="project" value="UniProtKB-UniRule"/>
</dbReference>
<dbReference type="OrthoDB" id="5985073at2759"/>
<dbReference type="CDD" id="cd00035">
    <property type="entry name" value="ChtBD1"/>
    <property type="match status" value="1"/>
</dbReference>
<gene>
    <name evidence="4" type="ORF">BCR36DRAFT_287370</name>
</gene>
<dbReference type="SUPFAM" id="SSF57016">
    <property type="entry name" value="Plant lectins/antimicrobial peptides"/>
    <property type="match status" value="1"/>
</dbReference>
<feature type="domain" description="Chitin-binding type-1" evidence="3">
    <location>
        <begin position="76"/>
        <end position="112"/>
    </location>
</feature>